<protein>
    <submittedName>
        <fullName evidence="1">Uncharacterized protein</fullName>
    </submittedName>
</protein>
<evidence type="ECO:0000313" key="2">
    <source>
        <dbReference type="Proteomes" id="UP000604083"/>
    </source>
</evidence>
<dbReference type="EMBL" id="JAENIO010000038">
    <property type="protein sequence ID" value="MBK1834993.1"/>
    <property type="molecule type" value="Genomic_DNA"/>
</dbReference>
<name>A0A934VIE6_9BACT</name>
<reference evidence="1" key="1">
    <citation type="submission" date="2021-01" db="EMBL/GenBank/DDBJ databases">
        <title>Modified the classification status of verrucomicrobia.</title>
        <authorList>
            <person name="Feng X."/>
        </authorList>
    </citation>
    <scope>NUCLEOTIDE SEQUENCE</scope>
    <source>
        <strain evidence="1">KCTC 12986</strain>
    </source>
</reference>
<comment type="caution">
    <text evidence="1">The sequence shown here is derived from an EMBL/GenBank/DDBJ whole genome shotgun (WGS) entry which is preliminary data.</text>
</comment>
<gene>
    <name evidence="1" type="ORF">JIN78_13060</name>
</gene>
<proteinExistence type="predicted"/>
<dbReference type="Proteomes" id="UP000604083">
    <property type="component" value="Unassembled WGS sequence"/>
</dbReference>
<dbReference type="RefSeq" id="WP_200392427.1">
    <property type="nucleotide sequence ID" value="NZ_JAENIO010000038.1"/>
</dbReference>
<evidence type="ECO:0000313" key="1">
    <source>
        <dbReference type="EMBL" id="MBK1834993.1"/>
    </source>
</evidence>
<sequence length="193" mass="21461">MSRLYQNEHSWPQLRLEGRHGLVDLGLSQHAITEVSGVVVEDNLIKLTDGSFRVRELFRVAPPVPHSAGQTVHDWAIVLRLKELTEFTISAENPLKGMFWRQTETHATIKMAGLESEGEIPFPWARTMVLQMHGAQAAYSVLHTGKEELRFPSRNCVAFGGMTFSGTAVISSLKIVKARVGIPVGGVIRYLDE</sequence>
<accession>A0A934VIE6</accession>
<keyword evidence="2" id="KW-1185">Reference proteome</keyword>
<organism evidence="1 2">
    <name type="scientific">Roseibacillus ishigakijimensis</name>
    <dbReference type="NCBI Taxonomy" id="454146"/>
    <lineage>
        <taxon>Bacteria</taxon>
        <taxon>Pseudomonadati</taxon>
        <taxon>Verrucomicrobiota</taxon>
        <taxon>Verrucomicrobiia</taxon>
        <taxon>Verrucomicrobiales</taxon>
        <taxon>Verrucomicrobiaceae</taxon>
        <taxon>Roseibacillus</taxon>
    </lineage>
</organism>
<dbReference type="AlphaFoldDB" id="A0A934VIE6"/>